<sequence length="111" mass="12916">MALYLFNISIDKSDTTLDPLPAELENNDIESFVELILENVLCLEDIIEEYDDTKTEEHLKKKSNRIDVFYPFKAEPEYITKSEQNSQTNLPFKLYQLTKGFSKLDIPPPKV</sequence>
<dbReference type="RefSeq" id="WP_066617765.1">
    <property type="nucleotide sequence ID" value="NZ_JBHSYQ010000005.1"/>
</dbReference>
<name>A0ABW2DNK8_9BACT</name>
<accession>A0ABW2DNK8</accession>
<dbReference type="Proteomes" id="UP001596405">
    <property type="component" value="Unassembled WGS sequence"/>
</dbReference>
<proteinExistence type="predicted"/>
<evidence type="ECO:0000313" key="1">
    <source>
        <dbReference type="EMBL" id="MFC6998356.1"/>
    </source>
</evidence>
<comment type="caution">
    <text evidence="1">The sequence shown here is derived from an EMBL/GenBank/DDBJ whole genome shotgun (WGS) entry which is preliminary data.</text>
</comment>
<reference evidence="2" key="1">
    <citation type="journal article" date="2019" name="Int. J. Syst. Evol. Microbiol.">
        <title>The Global Catalogue of Microorganisms (GCM) 10K type strain sequencing project: providing services to taxonomists for standard genome sequencing and annotation.</title>
        <authorList>
            <consortium name="The Broad Institute Genomics Platform"/>
            <consortium name="The Broad Institute Genome Sequencing Center for Infectious Disease"/>
            <person name="Wu L."/>
            <person name="Ma J."/>
        </authorList>
    </citation>
    <scope>NUCLEOTIDE SEQUENCE [LARGE SCALE GENOMIC DNA]</scope>
    <source>
        <strain evidence="2">CGMCC 4.7393</strain>
    </source>
</reference>
<organism evidence="1 2">
    <name type="scientific">Rufibacter roseus</name>
    <dbReference type="NCBI Taxonomy" id="1567108"/>
    <lineage>
        <taxon>Bacteria</taxon>
        <taxon>Pseudomonadati</taxon>
        <taxon>Bacteroidota</taxon>
        <taxon>Cytophagia</taxon>
        <taxon>Cytophagales</taxon>
        <taxon>Hymenobacteraceae</taxon>
        <taxon>Rufibacter</taxon>
    </lineage>
</organism>
<gene>
    <name evidence="1" type="ORF">ACFQHR_12025</name>
</gene>
<evidence type="ECO:0000313" key="2">
    <source>
        <dbReference type="Proteomes" id="UP001596405"/>
    </source>
</evidence>
<protein>
    <submittedName>
        <fullName evidence="1">Uncharacterized protein</fullName>
    </submittedName>
</protein>
<keyword evidence="2" id="KW-1185">Reference proteome</keyword>
<dbReference type="EMBL" id="JBHSYQ010000005">
    <property type="protein sequence ID" value="MFC6998356.1"/>
    <property type="molecule type" value="Genomic_DNA"/>
</dbReference>